<dbReference type="InterPro" id="IPR029063">
    <property type="entry name" value="SAM-dependent_MTases_sf"/>
</dbReference>
<accession>A0A8J4H225</accession>
<comment type="caution">
    <text evidence="3">The sequence shown here is derived from an EMBL/GenBank/DDBJ whole genome shotgun (WGS) entry which is preliminary data.</text>
</comment>
<sequence length="372" mass="42588">MSNDGNQRADAREQIRQLLLQKPDGIMAFQEYMDLCLYDPEFGYYMRPGEKLGKSGDFYTSAHLGTIMGEVLASHFAAVDKQAGCPELLCIAEWGGGDGRMAAAILETLRTDYPSLYARLRYMSIERSPSHRVQQAQRLQAHADRCEWISDAEWISQANKPFTIVLANELLDAFPVRRLRAGEHGYEEMWVGWDEERQVLGGVWKPLADHRIRQVIEGWGMNWKLHQQFEFHEKALEWVRCVAETLSTGWITAIDYGDGRAELYSPHRMNGTFLCYRQHQAYDDPFAWPGEQDMTSHVPFDQCRQAAEEAGLREVTVVTQKQFLVDNGIFEKLQSHAGTDPFSAAARRNRSIRQLLLSDGMSELFKVMTARK</sequence>
<dbReference type="PANTHER" id="PTHR12049:SF7">
    <property type="entry name" value="PROTEIN ARGININE METHYLTRANSFERASE NDUFAF7, MITOCHONDRIAL"/>
    <property type="match status" value="1"/>
</dbReference>
<dbReference type="AlphaFoldDB" id="A0A8J4H225"/>
<dbReference type="PANTHER" id="PTHR12049">
    <property type="entry name" value="PROTEIN ARGININE METHYLTRANSFERASE NDUFAF7, MITOCHONDRIAL"/>
    <property type="match status" value="1"/>
</dbReference>
<protein>
    <submittedName>
        <fullName evidence="3">SAM-dependent methyltransferase</fullName>
    </submittedName>
</protein>
<reference evidence="3" key="1">
    <citation type="submission" date="2021-04" db="EMBL/GenBank/DDBJ databases">
        <title>Draft genome sequence of Xylanibacillus composti strain K13.</title>
        <authorList>
            <person name="Uke A."/>
            <person name="Chhe C."/>
            <person name="Baramee S."/>
            <person name="Kosugi A."/>
        </authorList>
    </citation>
    <scope>NUCLEOTIDE SEQUENCE</scope>
    <source>
        <strain evidence="3">K13</strain>
    </source>
</reference>
<dbReference type="GO" id="GO:0035243">
    <property type="term" value="F:protein-arginine omega-N symmetric methyltransferase activity"/>
    <property type="evidence" value="ECO:0007669"/>
    <property type="project" value="TreeGrafter"/>
</dbReference>
<dbReference type="InterPro" id="IPR038375">
    <property type="entry name" value="NDUFAF7_sf"/>
</dbReference>
<proteinExistence type="predicted"/>
<keyword evidence="1 3" id="KW-0489">Methyltransferase</keyword>
<evidence type="ECO:0000313" key="3">
    <source>
        <dbReference type="EMBL" id="GIQ67977.1"/>
    </source>
</evidence>
<evidence type="ECO:0000256" key="1">
    <source>
        <dbReference type="ARBA" id="ARBA00022603"/>
    </source>
</evidence>
<dbReference type="SUPFAM" id="SSF53335">
    <property type="entry name" value="S-adenosyl-L-methionine-dependent methyltransferases"/>
    <property type="match status" value="1"/>
</dbReference>
<dbReference type="InterPro" id="IPR003788">
    <property type="entry name" value="NDUFAF7"/>
</dbReference>
<dbReference type="Pfam" id="PF02636">
    <property type="entry name" value="Methyltransf_28"/>
    <property type="match status" value="1"/>
</dbReference>
<dbReference type="GO" id="GO:0032259">
    <property type="term" value="P:methylation"/>
    <property type="evidence" value="ECO:0007669"/>
    <property type="project" value="UniProtKB-KW"/>
</dbReference>
<keyword evidence="4" id="KW-1185">Reference proteome</keyword>
<gene>
    <name evidence="3" type="ORF">XYCOK13_08010</name>
</gene>
<name>A0A8J4H225_9BACL</name>
<evidence type="ECO:0000256" key="2">
    <source>
        <dbReference type="ARBA" id="ARBA00022679"/>
    </source>
</evidence>
<dbReference type="EMBL" id="BOVK01000011">
    <property type="protein sequence ID" value="GIQ67977.1"/>
    <property type="molecule type" value="Genomic_DNA"/>
</dbReference>
<evidence type="ECO:0000313" key="4">
    <source>
        <dbReference type="Proteomes" id="UP000677918"/>
    </source>
</evidence>
<organism evidence="3 4">
    <name type="scientific">Xylanibacillus composti</name>
    <dbReference type="NCBI Taxonomy" id="1572762"/>
    <lineage>
        <taxon>Bacteria</taxon>
        <taxon>Bacillati</taxon>
        <taxon>Bacillota</taxon>
        <taxon>Bacilli</taxon>
        <taxon>Bacillales</taxon>
        <taxon>Paenibacillaceae</taxon>
        <taxon>Xylanibacillus</taxon>
    </lineage>
</organism>
<dbReference type="RefSeq" id="WP_213410598.1">
    <property type="nucleotide sequence ID" value="NZ_BOVK01000011.1"/>
</dbReference>
<keyword evidence="2" id="KW-0808">Transferase</keyword>
<dbReference type="Gene3D" id="3.40.50.12710">
    <property type="match status" value="1"/>
</dbReference>
<dbReference type="Proteomes" id="UP000677918">
    <property type="component" value="Unassembled WGS sequence"/>
</dbReference>